<feature type="compositionally biased region" description="Basic and acidic residues" evidence="6">
    <location>
        <begin position="115"/>
        <end position="129"/>
    </location>
</feature>
<dbReference type="InterPro" id="IPR027329">
    <property type="entry name" value="TPX2_C"/>
</dbReference>
<feature type="region of interest" description="Disordered" evidence="6">
    <location>
        <begin position="1"/>
        <end position="244"/>
    </location>
</feature>
<comment type="similarity">
    <text evidence="2">Belongs to the TPX2 family.</text>
</comment>
<feature type="compositionally biased region" description="Polar residues" evidence="6">
    <location>
        <begin position="74"/>
        <end position="93"/>
    </location>
</feature>
<feature type="compositionally biased region" description="Polar residues" evidence="6">
    <location>
        <begin position="143"/>
        <end position="155"/>
    </location>
</feature>
<gene>
    <name evidence="9" type="primary">LOC107819509</name>
</gene>
<feature type="compositionally biased region" description="Polar residues" evidence="6">
    <location>
        <begin position="51"/>
        <end position="67"/>
    </location>
</feature>
<keyword evidence="8" id="KW-1185">Reference proteome</keyword>
<keyword evidence="5" id="KW-0206">Cytoskeleton</keyword>
<dbReference type="GO" id="GO:0008017">
    <property type="term" value="F:microtubule binding"/>
    <property type="evidence" value="ECO:0007669"/>
    <property type="project" value="InterPro"/>
</dbReference>
<dbReference type="KEGG" id="nta:107819509"/>
<evidence type="ECO:0000313" key="9">
    <source>
        <dbReference type="RefSeq" id="XP_016501107.1"/>
    </source>
</evidence>
<evidence type="ECO:0000256" key="3">
    <source>
        <dbReference type="ARBA" id="ARBA00022490"/>
    </source>
</evidence>
<proteinExistence type="inferred from homology"/>
<feature type="compositionally biased region" description="Basic and acidic residues" evidence="6">
    <location>
        <begin position="346"/>
        <end position="358"/>
    </location>
</feature>
<evidence type="ECO:0000256" key="4">
    <source>
        <dbReference type="ARBA" id="ARBA00022701"/>
    </source>
</evidence>
<feature type="compositionally biased region" description="Low complexity" evidence="6">
    <location>
        <begin position="224"/>
        <end position="240"/>
    </location>
</feature>
<sequence>MESESGVPVEVEKIVVAEEENVDVKKEENISERGHENEAGKNEEKVDETPTELSQNVPKSKASNQRKVSIVGTIKSNKTAKDQASVQGSSALTRSKKGRMSKSLSFPARGGGSDLTRKSIDVHTKKSDVKPWIPNGVTHEPSHSNGTVSSASRLNPATKGATGGGITTRRTTVGSVPSLRQSLSGKSVSASKIAKKAISEGLNDENTKPTKATSPLKDDEDARSATSSNTTRTSTGGFSFRLEERAEKRKEFLAKMEERIQAREEEKNNLLAKSKENQEEEVKQFRKSSTFKATPMPNFYKEPPPKVELKKIPTTRAISPKLGRNKNSISATNGSESGGSSFSPKVIKDQSKSPRASKDTVASKGKPVEIKKPVKNSQTTSQSPKISTAKGKSAETKLKPAEAKNSDEKTEEMDIQPDSDPKPEMNSVEDNVACPSNPVVVQAEVTVEG</sequence>
<feature type="region of interest" description="Disordered" evidence="6">
    <location>
        <begin position="263"/>
        <end position="439"/>
    </location>
</feature>
<organism evidence="8 9">
    <name type="scientific">Nicotiana tabacum</name>
    <name type="common">Common tobacco</name>
    <dbReference type="NCBI Taxonomy" id="4097"/>
    <lineage>
        <taxon>Eukaryota</taxon>
        <taxon>Viridiplantae</taxon>
        <taxon>Streptophyta</taxon>
        <taxon>Embryophyta</taxon>
        <taxon>Tracheophyta</taxon>
        <taxon>Spermatophyta</taxon>
        <taxon>Magnoliopsida</taxon>
        <taxon>eudicotyledons</taxon>
        <taxon>Gunneridae</taxon>
        <taxon>Pentapetalae</taxon>
        <taxon>asterids</taxon>
        <taxon>lamiids</taxon>
        <taxon>Solanales</taxon>
        <taxon>Solanaceae</taxon>
        <taxon>Nicotianoideae</taxon>
        <taxon>Nicotianeae</taxon>
        <taxon>Nicotiana</taxon>
    </lineage>
</organism>
<evidence type="ECO:0000256" key="5">
    <source>
        <dbReference type="ARBA" id="ARBA00023212"/>
    </source>
</evidence>
<keyword evidence="4" id="KW-0493">Microtubule</keyword>
<dbReference type="PaxDb" id="4097-A0A1S4CIS0"/>
<keyword evidence="3" id="KW-0963">Cytoplasm</keyword>
<accession>A0A1S4CIS0</accession>
<feature type="compositionally biased region" description="Basic and acidic residues" evidence="6">
    <location>
        <begin position="263"/>
        <end position="284"/>
    </location>
</feature>
<evidence type="ECO:0000256" key="6">
    <source>
        <dbReference type="SAM" id="MobiDB-lite"/>
    </source>
</evidence>
<evidence type="ECO:0000259" key="7">
    <source>
        <dbReference type="Pfam" id="PF06886"/>
    </source>
</evidence>
<protein>
    <submittedName>
        <fullName evidence="9">Protein WVD2-like 4</fullName>
    </submittedName>
</protein>
<name>A0A1S4CIS0_TOBAC</name>
<dbReference type="InterPro" id="IPR044833">
    <property type="entry name" value="WDL5/6"/>
</dbReference>
<feature type="compositionally biased region" description="Basic and acidic residues" evidence="6">
    <location>
        <begin position="392"/>
        <end position="408"/>
    </location>
</feature>
<dbReference type="Pfam" id="PF06886">
    <property type="entry name" value="TPX2"/>
    <property type="match status" value="1"/>
</dbReference>
<dbReference type="GeneID" id="107819509"/>
<dbReference type="PANTHER" id="PTHR31358">
    <property type="entry name" value="PROTEIN WVD2-LIKE 4"/>
    <property type="match status" value="1"/>
</dbReference>
<feature type="compositionally biased region" description="Polar residues" evidence="6">
    <location>
        <begin position="325"/>
        <end position="343"/>
    </location>
</feature>
<feature type="compositionally biased region" description="Polar residues" evidence="6">
    <location>
        <begin position="375"/>
        <end position="386"/>
    </location>
</feature>
<feature type="domain" description="TPX2 C-terminal" evidence="7">
    <location>
        <begin position="238"/>
        <end position="312"/>
    </location>
</feature>
<dbReference type="OMA" id="TKGAYTD"/>
<dbReference type="Proteomes" id="UP000790787">
    <property type="component" value="Chromosome 5"/>
</dbReference>
<comment type="subcellular location">
    <subcellularLocation>
        <location evidence="1">Cytoplasm</location>
        <location evidence="1">Cytoskeleton</location>
    </subcellularLocation>
</comment>
<reference evidence="9" key="2">
    <citation type="submission" date="2025-08" db="UniProtKB">
        <authorList>
            <consortium name="RefSeq"/>
        </authorList>
    </citation>
    <scope>IDENTIFICATION</scope>
    <source>
        <tissue evidence="9">Leaf</tissue>
    </source>
</reference>
<dbReference type="RefSeq" id="XP_016501107.1">
    <property type="nucleotide sequence ID" value="XM_016645621.2"/>
</dbReference>
<dbReference type="GO" id="GO:0072657">
    <property type="term" value="P:protein localization to membrane"/>
    <property type="evidence" value="ECO:0000318"/>
    <property type="project" value="GO_Central"/>
</dbReference>
<dbReference type="GO" id="GO:0005874">
    <property type="term" value="C:microtubule"/>
    <property type="evidence" value="ECO:0007669"/>
    <property type="project" value="UniProtKB-KW"/>
</dbReference>
<dbReference type="STRING" id="4097.A0A1S4CIS0"/>
<reference evidence="8" key="1">
    <citation type="journal article" date="2014" name="Nat. Commun.">
        <title>The tobacco genome sequence and its comparison with those of tomato and potato.</title>
        <authorList>
            <person name="Sierro N."/>
            <person name="Battey J.N."/>
            <person name="Ouadi S."/>
            <person name="Bakaher N."/>
            <person name="Bovet L."/>
            <person name="Willig A."/>
            <person name="Goepfert S."/>
            <person name="Peitsch M.C."/>
            <person name="Ivanov N.V."/>
        </authorList>
    </citation>
    <scope>NUCLEOTIDE SEQUENCE [LARGE SCALE GENOMIC DNA]</scope>
</reference>
<evidence type="ECO:0000313" key="8">
    <source>
        <dbReference type="Proteomes" id="UP000790787"/>
    </source>
</evidence>
<dbReference type="AlphaFoldDB" id="A0A1S4CIS0"/>
<dbReference type="OrthoDB" id="1939285at2759"/>
<feature type="compositionally biased region" description="Basic and acidic residues" evidence="6">
    <location>
        <begin position="10"/>
        <end position="48"/>
    </location>
</feature>
<dbReference type="RefSeq" id="XP_016501107.1">
    <property type="nucleotide sequence ID" value="XM_016645621.1"/>
</dbReference>
<evidence type="ECO:0000256" key="1">
    <source>
        <dbReference type="ARBA" id="ARBA00004245"/>
    </source>
</evidence>
<dbReference type="PANTHER" id="PTHR31358:SF30">
    <property type="entry name" value="PROTEIN WVD2-LIKE 4"/>
    <property type="match status" value="1"/>
</dbReference>
<evidence type="ECO:0000256" key="2">
    <source>
        <dbReference type="ARBA" id="ARBA00005885"/>
    </source>
</evidence>